<dbReference type="KEGG" id="vg:19487128"/>
<proteinExistence type="predicted"/>
<name>X5L4K6_9CAUD</name>
<gene>
    <name evidence="1" type="primary">ORF03</name>
</gene>
<evidence type="ECO:0000313" key="2">
    <source>
        <dbReference type="Proteomes" id="UP000019788"/>
    </source>
</evidence>
<dbReference type="RefSeq" id="YP_009031780.1">
    <property type="nucleotide sequence ID" value="NC_024140.1"/>
</dbReference>
<organism evidence="1 2">
    <name type="scientific">Pseudomonas phage vB_PaeP_C2-10_Ab09</name>
    <dbReference type="NCBI Taxonomy" id="1476391"/>
    <lineage>
        <taxon>Viruses</taxon>
        <taxon>Duplodnaviria</taxon>
        <taxon>Heunggongvirae</taxon>
        <taxon>Uroviricota</taxon>
        <taxon>Caudoviricetes</taxon>
        <taxon>Schitoviridae</taxon>
        <taxon>Migulavirinae</taxon>
        <taxon>Litunavirus</taxon>
        <taxon>Litunavirus Ab09</taxon>
    </lineage>
</organism>
<dbReference type="Proteomes" id="UP000019788">
    <property type="component" value="Segment"/>
</dbReference>
<accession>X5L4K6</accession>
<dbReference type="EMBL" id="HG962375">
    <property type="protein sequence ID" value="CDN96816.1"/>
    <property type="molecule type" value="Genomic_DNA"/>
</dbReference>
<reference evidence="2" key="1">
    <citation type="journal article" date="2015" name="PLoS ONE">
        <title>Investigation of a Large Collection of Pseudomonas aeruginosa Bacteriophages Collected from a Single Environmental Source in Abidjan, Cote d'Ivoire.</title>
        <authorList>
            <person name="Essoh C."/>
            <person name="Latino L."/>
            <person name="Midoux C."/>
            <person name="Blouin Y."/>
            <person name="Loukou G."/>
            <person name="Nguetta S.P."/>
            <person name="Lathro S."/>
            <person name="Cablanmian A."/>
            <person name="Kouassi A.K."/>
            <person name="Vergnaud G."/>
            <person name="Pourcel C."/>
        </authorList>
    </citation>
    <scope>NUCLEOTIDE SEQUENCE [LARGE SCALE GENOMIC DNA]</scope>
</reference>
<evidence type="ECO:0000313" key="1">
    <source>
        <dbReference type="EMBL" id="CDN96816.1"/>
    </source>
</evidence>
<keyword evidence="2" id="KW-1185">Reference proteome</keyword>
<sequence>MTGVSLMSNPHSVFRVNKCLVRMVTNGELITSPTIHNLEEMRDYIRNNCKPTDTGIRLSYMSETEGCEVVLARFDHNGKVLV</sequence>
<dbReference type="GeneID" id="19487128"/>
<protein>
    <submittedName>
        <fullName evidence="1">Uncharacterized protein</fullName>
    </submittedName>
</protein>